<evidence type="ECO:0000313" key="2">
    <source>
        <dbReference type="Proteomes" id="UP001341840"/>
    </source>
</evidence>
<sequence length="115" mass="12690">MDVISEPLNSQDNVEDCVINSAKENVSCTCDCSSNSSKCAYVTADDIRNQTFKTSDATYNLYVSYARCVGFGVRKGDATRGKDGCIVEDGFFVIGKERDIRNSSPILIRRESIKL</sequence>
<proteinExistence type="predicted"/>
<dbReference type="EMBL" id="JASCZI010090889">
    <property type="protein sequence ID" value="MED6147517.1"/>
    <property type="molecule type" value="Genomic_DNA"/>
</dbReference>
<protein>
    <submittedName>
        <fullName evidence="1">Uncharacterized protein</fullName>
    </submittedName>
</protein>
<comment type="caution">
    <text evidence="1">The sequence shown here is derived from an EMBL/GenBank/DDBJ whole genome shotgun (WGS) entry which is preliminary data.</text>
</comment>
<organism evidence="1 2">
    <name type="scientific">Stylosanthes scabra</name>
    <dbReference type="NCBI Taxonomy" id="79078"/>
    <lineage>
        <taxon>Eukaryota</taxon>
        <taxon>Viridiplantae</taxon>
        <taxon>Streptophyta</taxon>
        <taxon>Embryophyta</taxon>
        <taxon>Tracheophyta</taxon>
        <taxon>Spermatophyta</taxon>
        <taxon>Magnoliopsida</taxon>
        <taxon>eudicotyledons</taxon>
        <taxon>Gunneridae</taxon>
        <taxon>Pentapetalae</taxon>
        <taxon>rosids</taxon>
        <taxon>fabids</taxon>
        <taxon>Fabales</taxon>
        <taxon>Fabaceae</taxon>
        <taxon>Papilionoideae</taxon>
        <taxon>50 kb inversion clade</taxon>
        <taxon>dalbergioids sensu lato</taxon>
        <taxon>Dalbergieae</taxon>
        <taxon>Pterocarpus clade</taxon>
        <taxon>Stylosanthes</taxon>
    </lineage>
</organism>
<dbReference type="Proteomes" id="UP001341840">
    <property type="component" value="Unassembled WGS sequence"/>
</dbReference>
<evidence type="ECO:0000313" key="1">
    <source>
        <dbReference type="EMBL" id="MED6147517.1"/>
    </source>
</evidence>
<keyword evidence="2" id="KW-1185">Reference proteome</keyword>
<name>A0ABU6TFN8_9FABA</name>
<gene>
    <name evidence="1" type="ORF">PIB30_044701</name>
</gene>
<reference evidence="1 2" key="1">
    <citation type="journal article" date="2023" name="Plants (Basel)">
        <title>Bridging the Gap: Combining Genomics and Transcriptomics Approaches to Understand Stylosanthes scabra, an Orphan Legume from the Brazilian Caatinga.</title>
        <authorList>
            <person name="Ferreira-Neto J.R.C."/>
            <person name="da Silva M.D."/>
            <person name="Binneck E."/>
            <person name="de Melo N.F."/>
            <person name="da Silva R.H."/>
            <person name="de Melo A.L.T.M."/>
            <person name="Pandolfi V."/>
            <person name="Bustamante F.O."/>
            <person name="Brasileiro-Vidal A.C."/>
            <person name="Benko-Iseppon A.M."/>
        </authorList>
    </citation>
    <scope>NUCLEOTIDE SEQUENCE [LARGE SCALE GENOMIC DNA]</scope>
    <source>
        <tissue evidence="1">Leaves</tissue>
    </source>
</reference>
<accession>A0ABU6TFN8</accession>